<dbReference type="PROSITE" id="PS51186">
    <property type="entry name" value="GNAT"/>
    <property type="match status" value="1"/>
</dbReference>
<organism evidence="5 6">
    <name type="scientific">Rhizobium hidalgonense</name>
    <dbReference type="NCBI Taxonomy" id="1538159"/>
    <lineage>
        <taxon>Bacteria</taxon>
        <taxon>Pseudomonadati</taxon>
        <taxon>Pseudomonadota</taxon>
        <taxon>Alphaproteobacteria</taxon>
        <taxon>Hyphomicrobiales</taxon>
        <taxon>Rhizobiaceae</taxon>
        <taxon>Rhizobium/Agrobacterium group</taxon>
        <taxon>Rhizobium</taxon>
    </lineage>
</organism>
<dbReference type="EMBL" id="JAVLSF010000001">
    <property type="protein sequence ID" value="MDR9771599.1"/>
    <property type="molecule type" value="Genomic_DNA"/>
</dbReference>
<comment type="caution">
    <text evidence="5">The sequence shown here is derived from an EMBL/GenBank/DDBJ whole genome shotgun (WGS) entry which is preliminary data.</text>
</comment>
<evidence type="ECO:0000256" key="1">
    <source>
        <dbReference type="ARBA" id="ARBA00022679"/>
    </source>
</evidence>
<sequence>MAERHVRQATRQTKRKPPMPELRIDPFPLPTELNALWSAAWNTPEAPDFSCILSRSLTHIGAYHDDRLVGFVNVAWDGGIHAFILDTSVHPAMRRQGIATRLVREATRVARERGAEWLHVDFEPHLTGFYRACGFTPTAAGLIKLA</sequence>
<evidence type="ECO:0000259" key="4">
    <source>
        <dbReference type="PROSITE" id="PS51186"/>
    </source>
</evidence>
<evidence type="ECO:0000313" key="6">
    <source>
        <dbReference type="Proteomes" id="UP001268610"/>
    </source>
</evidence>
<name>A0AAJ2LKF4_9HYPH</name>
<protein>
    <submittedName>
        <fullName evidence="5">GNAT family N-acetyltransferase</fullName>
    </submittedName>
</protein>
<dbReference type="Gene3D" id="3.40.630.30">
    <property type="match status" value="1"/>
</dbReference>
<dbReference type="InterPro" id="IPR045039">
    <property type="entry name" value="NSI-like"/>
</dbReference>
<gene>
    <name evidence="5" type="ORF">RJJ65_02790</name>
</gene>
<accession>A0AAJ2LKF4</accession>
<dbReference type="GO" id="GO:0005737">
    <property type="term" value="C:cytoplasm"/>
    <property type="evidence" value="ECO:0007669"/>
    <property type="project" value="TreeGrafter"/>
</dbReference>
<proteinExistence type="predicted"/>
<feature type="domain" description="N-acetyltransferase" evidence="4">
    <location>
        <begin position="4"/>
        <end position="146"/>
    </location>
</feature>
<evidence type="ECO:0000256" key="3">
    <source>
        <dbReference type="SAM" id="MobiDB-lite"/>
    </source>
</evidence>
<feature type="region of interest" description="Disordered" evidence="3">
    <location>
        <begin position="1"/>
        <end position="21"/>
    </location>
</feature>
<dbReference type="GO" id="GO:0008080">
    <property type="term" value="F:N-acetyltransferase activity"/>
    <property type="evidence" value="ECO:0007669"/>
    <property type="project" value="InterPro"/>
</dbReference>
<reference evidence="5" key="1">
    <citation type="submission" date="2023-04" db="EMBL/GenBank/DDBJ databases">
        <title>Genomic characterization of faba bean (Vicia faba) microsymbionts in Mexican soils.</title>
        <authorList>
            <person name="Rivera Orduna F.N."/>
            <person name="Guevara-Luna J."/>
            <person name="Yan J."/>
            <person name="Arroyo-Herrera I."/>
            <person name="Li Y."/>
            <person name="Vasquez-Murrieta M.S."/>
            <person name="Wang E.T."/>
        </authorList>
    </citation>
    <scope>NUCLEOTIDE SEQUENCE</scope>
    <source>
        <strain evidence="5">CH26</strain>
    </source>
</reference>
<dbReference type="Proteomes" id="UP001268610">
    <property type="component" value="Unassembled WGS sequence"/>
</dbReference>
<evidence type="ECO:0000256" key="2">
    <source>
        <dbReference type="ARBA" id="ARBA00023315"/>
    </source>
</evidence>
<dbReference type="SUPFAM" id="SSF55729">
    <property type="entry name" value="Acyl-CoA N-acyltransferases (Nat)"/>
    <property type="match status" value="1"/>
</dbReference>
<keyword evidence="1" id="KW-0808">Transferase</keyword>
<dbReference type="Pfam" id="PF00583">
    <property type="entry name" value="Acetyltransf_1"/>
    <property type="match status" value="1"/>
</dbReference>
<dbReference type="InterPro" id="IPR016181">
    <property type="entry name" value="Acyl_CoA_acyltransferase"/>
</dbReference>
<dbReference type="InterPro" id="IPR000182">
    <property type="entry name" value="GNAT_dom"/>
</dbReference>
<dbReference type="PANTHER" id="PTHR43626:SF4">
    <property type="entry name" value="GCN5-RELATED N-ACETYLTRANSFERASE 2, CHLOROPLASTIC"/>
    <property type="match status" value="1"/>
</dbReference>
<dbReference type="CDD" id="cd04301">
    <property type="entry name" value="NAT_SF"/>
    <property type="match status" value="1"/>
</dbReference>
<evidence type="ECO:0000313" key="5">
    <source>
        <dbReference type="EMBL" id="MDR9771599.1"/>
    </source>
</evidence>
<dbReference type="AlphaFoldDB" id="A0AAJ2LKF4"/>
<dbReference type="PANTHER" id="PTHR43626">
    <property type="entry name" value="ACYL-COA N-ACYLTRANSFERASE"/>
    <property type="match status" value="1"/>
</dbReference>
<keyword evidence="2" id="KW-0012">Acyltransferase</keyword>